<gene>
    <name evidence="1" type="ORF">GCM10009104_02080</name>
</gene>
<proteinExistence type="predicted"/>
<dbReference type="EMBL" id="BAAAET010000001">
    <property type="protein sequence ID" value="GAA0681146.1"/>
    <property type="molecule type" value="Genomic_DNA"/>
</dbReference>
<accession>A0ABP3TBP1</accession>
<evidence type="ECO:0000313" key="2">
    <source>
        <dbReference type="Proteomes" id="UP001499915"/>
    </source>
</evidence>
<evidence type="ECO:0000313" key="1">
    <source>
        <dbReference type="EMBL" id="GAA0681146.1"/>
    </source>
</evidence>
<evidence type="ECO:0008006" key="3">
    <source>
        <dbReference type="Google" id="ProtNLM"/>
    </source>
</evidence>
<dbReference type="RefSeq" id="WP_343800938.1">
    <property type="nucleotide sequence ID" value="NZ_BAAAET010000001.1"/>
</dbReference>
<sequence>MIGPQRYLQHPEQIELELSPLLKAPAASSSSIPLGLLLHCHHYYPSGKWLRIQAPALTEELSIDARVVDCDRGQQGDYLLKLAFPDQEQMFRARMLEQLCQICIYQRHDPDKDLNQQALEWIEAEAAHFPSNGL</sequence>
<protein>
    <recommendedName>
        <fullName evidence="3">PilZ domain-containing protein</fullName>
    </recommendedName>
</protein>
<comment type="caution">
    <text evidence="1">The sequence shown here is derived from an EMBL/GenBank/DDBJ whole genome shotgun (WGS) entry which is preliminary data.</text>
</comment>
<organism evidence="1 2">
    <name type="scientific">Marinobacterium maritimum</name>
    <dbReference type="NCBI Taxonomy" id="500162"/>
    <lineage>
        <taxon>Bacteria</taxon>
        <taxon>Pseudomonadati</taxon>
        <taxon>Pseudomonadota</taxon>
        <taxon>Gammaproteobacteria</taxon>
        <taxon>Oceanospirillales</taxon>
        <taxon>Oceanospirillaceae</taxon>
        <taxon>Marinobacterium</taxon>
    </lineage>
</organism>
<dbReference type="Proteomes" id="UP001499915">
    <property type="component" value="Unassembled WGS sequence"/>
</dbReference>
<keyword evidence="2" id="KW-1185">Reference proteome</keyword>
<reference evidence="2" key="1">
    <citation type="journal article" date="2019" name="Int. J. Syst. Evol. Microbiol.">
        <title>The Global Catalogue of Microorganisms (GCM) 10K type strain sequencing project: providing services to taxonomists for standard genome sequencing and annotation.</title>
        <authorList>
            <consortium name="The Broad Institute Genomics Platform"/>
            <consortium name="The Broad Institute Genome Sequencing Center for Infectious Disease"/>
            <person name="Wu L."/>
            <person name="Ma J."/>
        </authorList>
    </citation>
    <scope>NUCLEOTIDE SEQUENCE [LARGE SCALE GENOMIC DNA]</scope>
    <source>
        <strain evidence="2">JCM 15134</strain>
    </source>
</reference>
<name>A0ABP3TBP1_9GAMM</name>